<proteinExistence type="inferred from homology"/>
<dbReference type="SUPFAM" id="SSF56024">
    <property type="entry name" value="Phospholipase D/nuclease"/>
    <property type="match status" value="2"/>
</dbReference>
<evidence type="ECO:0000256" key="8">
    <source>
        <dbReference type="ARBA" id="ARBA00023242"/>
    </source>
</evidence>
<evidence type="ECO:0000256" key="1">
    <source>
        <dbReference type="ARBA" id="ARBA00004123"/>
    </source>
</evidence>
<accession>A0ABN8EBM8</accession>
<evidence type="ECO:0000256" key="6">
    <source>
        <dbReference type="ARBA" id="ARBA00022839"/>
    </source>
</evidence>
<dbReference type="Proteomes" id="UP001153292">
    <property type="component" value="Chromosome 26"/>
</dbReference>
<feature type="compositionally biased region" description="Polar residues" evidence="9">
    <location>
        <begin position="149"/>
        <end position="163"/>
    </location>
</feature>
<keyword evidence="4" id="KW-0227">DNA damage</keyword>
<evidence type="ECO:0000256" key="3">
    <source>
        <dbReference type="ARBA" id="ARBA00022722"/>
    </source>
</evidence>
<keyword evidence="5" id="KW-0378">Hydrolase</keyword>
<dbReference type="InterPro" id="IPR010347">
    <property type="entry name" value="Tdp1"/>
</dbReference>
<gene>
    <name evidence="11" type="ORF">CHILSU_LOCUS7245</name>
</gene>
<feature type="compositionally biased region" description="Basic and acidic residues" evidence="9">
    <location>
        <begin position="164"/>
        <end position="173"/>
    </location>
</feature>
<dbReference type="Gene3D" id="3.30.870.10">
    <property type="entry name" value="Endonuclease Chain A"/>
    <property type="match status" value="2"/>
</dbReference>
<evidence type="ECO:0000256" key="2">
    <source>
        <dbReference type="ARBA" id="ARBA00010205"/>
    </source>
</evidence>
<evidence type="ECO:0000313" key="11">
    <source>
        <dbReference type="EMBL" id="CAH0687559.1"/>
    </source>
</evidence>
<dbReference type="PANTHER" id="PTHR12415:SF0">
    <property type="entry name" value="TYROSYL-DNA PHOSPHODIESTERASE 1"/>
    <property type="match status" value="1"/>
</dbReference>
<evidence type="ECO:0000256" key="9">
    <source>
        <dbReference type="SAM" id="MobiDB-lite"/>
    </source>
</evidence>
<comment type="similarity">
    <text evidence="2">Belongs to the tyrosyl-DNA phosphodiesterase family.</text>
</comment>
<keyword evidence="7" id="KW-0234">DNA repair</keyword>
<evidence type="ECO:0000313" key="12">
    <source>
        <dbReference type="Proteomes" id="UP001153292"/>
    </source>
</evidence>
<name>A0ABN8EBM8_CHISP</name>
<protein>
    <recommendedName>
        <fullName evidence="10">PBZ-type domain-containing protein</fullName>
    </recommendedName>
</protein>
<feature type="region of interest" description="Disordered" evidence="9">
    <location>
        <begin position="149"/>
        <end position="188"/>
    </location>
</feature>
<comment type="subcellular location">
    <subcellularLocation>
        <location evidence="1">Nucleus</location>
    </subcellularLocation>
</comment>
<feature type="domain" description="PBZ-type" evidence="10">
    <location>
        <begin position="20"/>
        <end position="44"/>
    </location>
</feature>
<evidence type="ECO:0000256" key="4">
    <source>
        <dbReference type="ARBA" id="ARBA00022763"/>
    </source>
</evidence>
<evidence type="ECO:0000256" key="5">
    <source>
        <dbReference type="ARBA" id="ARBA00022801"/>
    </source>
</evidence>
<keyword evidence="12" id="KW-1185">Reference proteome</keyword>
<dbReference type="InterPro" id="IPR019406">
    <property type="entry name" value="APLF_PBZ"/>
</dbReference>
<dbReference type="Pfam" id="PF10283">
    <property type="entry name" value="zf-CCHH"/>
    <property type="match status" value="1"/>
</dbReference>
<reference evidence="11" key="1">
    <citation type="submission" date="2021-12" db="EMBL/GenBank/DDBJ databases">
        <authorList>
            <person name="King R."/>
        </authorList>
    </citation>
    <scope>NUCLEOTIDE SEQUENCE</scope>
</reference>
<keyword evidence="6" id="KW-0269">Exonuclease</keyword>
<keyword evidence="8" id="KW-0539">Nucleus</keyword>
<keyword evidence="3" id="KW-0540">Nuclease</keyword>
<organism evidence="11 12">
    <name type="scientific">Chilo suppressalis</name>
    <name type="common">Asiatic rice borer moth</name>
    <dbReference type="NCBI Taxonomy" id="168631"/>
    <lineage>
        <taxon>Eukaryota</taxon>
        <taxon>Metazoa</taxon>
        <taxon>Ecdysozoa</taxon>
        <taxon>Arthropoda</taxon>
        <taxon>Hexapoda</taxon>
        <taxon>Insecta</taxon>
        <taxon>Pterygota</taxon>
        <taxon>Neoptera</taxon>
        <taxon>Endopterygota</taxon>
        <taxon>Lepidoptera</taxon>
        <taxon>Glossata</taxon>
        <taxon>Ditrysia</taxon>
        <taxon>Pyraloidea</taxon>
        <taxon>Crambidae</taxon>
        <taxon>Crambinae</taxon>
        <taxon>Chilo</taxon>
    </lineage>
</organism>
<evidence type="ECO:0000256" key="7">
    <source>
        <dbReference type="ARBA" id="ARBA00023204"/>
    </source>
</evidence>
<evidence type="ECO:0000259" key="10">
    <source>
        <dbReference type="Pfam" id="PF10283"/>
    </source>
</evidence>
<dbReference type="Pfam" id="PF06087">
    <property type="entry name" value="Tyr-DNA_phospho"/>
    <property type="match status" value="1"/>
</dbReference>
<dbReference type="CDD" id="cd09193">
    <property type="entry name" value="PLDc_mTdp1_1"/>
    <property type="match status" value="1"/>
</dbReference>
<dbReference type="PANTHER" id="PTHR12415">
    <property type="entry name" value="TYROSYL-DNA PHOSPHODIESTERASE 1"/>
    <property type="match status" value="1"/>
</dbReference>
<sequence>MNSVKRKDTMENSQTAKRIKKECSYGDGCYRRNPAHFREFSHTHLEDILDNYDGEGTFPIPEKYNLQKQMFREQLQVIIEKKLYEPKVKVGSSSETSICTESTIEHTAQSNTEDTSMKSKNTASFTNMIDKDNNPMSGSESSRITILSQECSRSGNDGTSNDESQVKERDKNKLPTTSTDDYVNRPKDSEYRPIVQPKRRAEEYLKVVLPRGKMAAKHLASAPYHIFYTTIADARETHDQPYSITFLEILDHSLGELKCSLQINFMVEIGWLLAQYYFAGYSEKRLTILYGEDMEDLRTINKKKPHVHAHHVSMPTPFGKHHTKMMILCYEDGSLRVVVSTANLYVDDWENRTQGLWFSPTCRELPSDAMPHEGESPTMFKRSLLRYLNHYRLPSLSFYMERVKRCDFSHINVFLIPSVPGSHFDMEYGMTRVGSLLRQHCCIPTAENKQWPLLAQASSIGSFGKEPKLWLTGDFLHHFTKIKSPPQVLSQPPQLKLIYPSLENVRQSHDNLLGGGCLPYAADAHTKQLWLNDFLYQWKATLTNRNKAMPHIKTYTRVSPDHTRAGYYLLTSGNVSKAAWGQINKKDQALRVMSYEAGVLFLPQFVIEEDFFPLAEGAKNRLVLPYDLPPTKYTSDMSPWVSDYLR</sequence>
<dbReference type="EMBL" id="OU963919">
    <property type="protein sequence ID" value="CAH0687559.1"/>
    <property type="molecule type" value="Genomic_DNA"/>
</dbReference>